<organism evidence="1 2">
    <name type="scientific">Liparis tanakae</name>
    <name type="common">Tanaka's snailfish</name>
    <dbReference type="NCBI Taxonomy" id="230148"/>
    <lineage>
        <taxon>Eukaryota</taxon>
        <taxon>Metazoa</taxon>
        <taxon>Chordata</taxon>
        <taxon>Craniata</taxon>
        <taxon>Vertebrata</taxon>
        <taxon>Euteleostomi</taxon>
        <taxon>Actinopterygii</taxon>
        <taxon>Neopterygii</taxon>
        <taxon>Teleostei</taxon>
        <taxon>Neoteleostei</taxon>
        <taxon>Acanthomorphata</taxon>
        <taxon>Eupercaria</taxon>
        <taxon>Perciformes</taxon>
        <taxon>Cottioidei</taxon>
        <taxon>Cottales</taxon>
        <taxon>Liparidae</taxon>
        <taxon>Liparis</taxon>
    </lineage>
</organism>
<evidence type="ECO:0000313" key="2">
    <source>
        <dbReference type="Proteomes" id="UP000314294"/>
    </source>
</evidence>
<gene>
    <name evidence="1" type="ORF">EYF80_000243</name>
</gene>
<dbReference type="EMBL" id="SRLO01000001">
    <property type="protein sequence ID" value="TNN89640.1"/>
    <property type="molecule type" value="Genomic_DNA"/>
</dbReference>
<sequence>MKRSREDRGRAKTVKLRRTSLLWCENAESIGDHRLPGGCSMAHLKGRGQTGRGLLQKGQRPRRREVCGFTVLDAHVLENLLPVVQFGQVGNFIFVVHHTCDVQMSPMRSCDKLSQECSCCAGAARPRNMTNIFVVLEQTQSGAFRCRLGITASVHLHVVHLQVLKQPASS</sequence>
<reference evidence="1 2" key="1">
    <citation type="submission" date="2019-03" db="EMBL/GenBank/DDBJ databases">
        <title>First draft genome of Liparis tanakae, snailfish: a comprehensive survey of snailfish specific genes.</title>
        <authorList>
            <person name="Kim W."/>
            <person name="Song I."/>
            <person name="Jeong J.-H."/>
            <person name="Kim D."/>
            <person name="Kim S."/>
            <person name="Ryu S."/>
            <person name="Song J.Y."/>
            <person name="Lee S.K."/>
        </authorList>
    </citation>
    <scope>NUCLEOTIDE SEQUENCE [LARGE SCALE GENOMIC DNA]</scope>
    <source>
        <tissue evidence="1">Muscle</tissue>
    </source>
</reference>
<dbReference type="Proteomes" id="UP000314294">
    <property type="component" value="Unassembled WGS sequence"/>
</dbReference>
<dbReference type="AlphaFoldDB" id="A0A4Z2JHI6"/>
<evidence type="ECO:0000313" key="1">
    <source>
        <dbReference type="EMBL" id="TNN89640.1"/>
    </source>
</evidence>
<comment type="caution">
    <text evidence="1">The sequence shown here is derived from an EMBL/GenBank/DDBJ whole genome shotgun (WGS) entry which is preliminary data.</text>
</comment>
<accession>A0A4Z2JHI6</accession>
<protein>
    <submittedName>
        <fullName evidence="1">Uncharacterized protein</fullName>
    </submittedName>
</protein>
<keyword evidence="2" id="KW-1185">Reference proteome</keyword>
<name>A0A4Z2JHI6_9TELE</name>
<proteinExistence type="predicted"/>